<comment type="caution">
    <text evidence="1">The sequence shown here is derived from an EMBL/GenBank/DDBJ whole genome shotgun (WGS) entry which is preliminary data.</text>
</comment>
<gene>
    <name evidence="1" type="ORF">LWI29_032124</name>
</gene>
<sequence length="172" mass="19110">MGACHVAGRTHFRENLGWDAPIHVAMGPSNESAPHIHWKHVQSMWHTCGTLSLNGPMAMCMGPSQPRFSPHLIVVLATWHAPIGWLQCTGCMQDSVASERGDIESESSHDENELGRWYRVVSQVSRSSEAIKLLLDEFIALNEVKKKNASKKIAGRISLEARVDQLETDVET</sequence>
<dbReference type="EMBL" id="JAUESC010000382">
    <property type="protein sequence ID" value="KAK0587971.1"/>
    <property type="molecule type" value="Genomic_DNA"/>
</dbReference>
<keyword evidence="2" id="KW-1185">Reference proteome</keyword>
<evidence type="ECO:0000313" key="2">
    <source>
        <dbReference type="Proteomes" id="UP001168877"/>
    </source>
</evidence>
<dbReference type="Proteomes" id="UP001168877">
    <property type="component" value="Unassembled WGS sequence"/>
</dbReference>
<evidence type="ECO:0000313" key="1">
    <source>
        <dbReference type="EMBL" id="KAK0587971.1"/>
    </source>
</evidence>
<proteinExistence type="predicted"/>
<reference evidence="1" key="2">
    <citation type="submission" date="2023-06" db="EMBL/GenBank/DDBJ databases">
        <authorList>
            <person name="Swenson N.G."/>
            <person name="Wegrzyn J.L."/>
            <person name="Mcevoy S.L."/>
        </authorList>
    </citation>
    <scope>NUCLEOTIDE SEQUENCE</scope>
    <source>
        <strain evidence="1">NS2018</strain>
        <tissue evidence="1">Leaf</tissue>
    </source>
</reference>
<dbReference type="AlphaFoldDB" id="A0AA39S058"/>
<reference evidence="1" key="1">
    <citation type="journal article" date="2022" name="Plant J.">
        <title>Strategies of tolerance reflected in two North American maple genomes.</title>
        <authorList>
            <person name="McEvoy S.L."/>
            <person name="Sezen U.U."/>
            <person name="Trouern-Trend A."/>
            <person name="McMahon S.M."/>
            <person name="Schaberg P.G."/>
            <person name="Yang J."/>
            <person name="Wegrzyn J.L."/>
            <person name="Swenson N.G."/>
        </authorList>
    </citation>
    <scope>NUCLEOTIDE SEQUENCE</scope>
    <source>
        <strain evidence="1">NS2018</strain>
    </source>
</reference>
<accession>A0AA39S058</accession>
<name>A0AA39S058_ACESA</name>
<organism evidence="1 2">
    <name type="scientific">Acer saccharum</name>
    <name type="common">Sugar maple</name>
    <dbReference type="NCBI Taxonomy" id="4024"/>
    <lineage>
        <taxon>Eukaryota</taxon>
        <taxon>Viridiplantae</taxon>
        <taxon>Streptophyta</taxon>
        <taxon>Embryophyta</taxon>
        <taxon>Tracheophyta</taxon>
        <taxon>Spermatophyta</taxon>
        <taxon>Magnoliopsida</taxon>
        <taxon>eudicotyledons</taxon>
        <taxon>Gunneridae</taxon>
        <taxon>Pentapetalae</taxon>
        <taxon>rosids</taxon>
        <taxon>malvids</taxon>
        <taxon>Sapindales</taxon>
        <taxon>Sapindaceae</taxon>
        <taxon>Hippocastanoideae</taxon>
        <taxon>Acereae</taxon>
        <taxon>Acer</taxon>
    </lineage>
</organism>
<protein>
    <submittedName>
        <fullName evidence="1">Uncharacterized protein</fullName>
    </submittedName>
</protein>